<feature type="chain" id="PRO_5043348823" evidence="1">
    <location>
        <begin position="20"/>
        <end position="108"/>
    </location>
</feature>
<evidence type="ECO:0000256" key="1">
    <source>
        <dbReference type="SAM" id="SignalP"/>
    </source>
</evidence>
<proteinExistence type="predicted"/>
<dbReference type="Proteomes" id="UP001497525">
    <property type="component" value="Unassembled WGS sequence"/>
</dbReference>
<dbReference type="AlphaFoldDB" id="A0AAV2TYV8"/>
<feature type="signal peptide" evidence="1">
    <location>
        <begin position="1"/>
        <end position="19"/>
    </location>
</feature>
<name>A0AAV2TYV8_CALDB</name>
<sequence>MTGMHRIFLLLFVLGACRTDEEASALTQGIYDNGHDPVDRCIAACYFCFTDQEDFLVDCANTICLGTLTIRMPMNIDKACTILKYRLLKWAKTPGMGIPLDEPPASNI</sequence>
<dbReference type="EMBL" id="CAXLJL010000745">
    <property type="protein sequence ID" value="CAL5140574.1"/>
    <property type="molecule type" value="Genomic_DNA"/>
</dbReference>
<keyword evidence="1" id="KW-0732">Signal</keyword>
<organism evidence="2 3">
    <name type="scientific">Calicophoron daubneyi</name>
    <name type="common">Rumen fluke</name>
    <name type="synonym">Paramphistomum daubneyi</name>
    <dbReference type="NCBI Taxonomy" id="300641"/>
    <lineage>
        <taxon>Eukaryota</taxon>
        <taxon>Metazoa</taxon>
        <taxon>Spiralia</taxon>
        <taxon>Lophotrochozoa</taxon>
        <taxon>Platyhelminthes</taxon>
        <taxon>Trematoda</taxon>
        <taxon>Digenea</taxon>
        <taxon>Plagiorchiida</taxon>
        <taxon>Pronocephalata</taxon>
        <taxon>Paramphistomoidea</taxon>
        <taxon>Paramphistomidae</taxon>
        <taxon>Calicophoron</taxon>
    </lineage>
</organism>
<reference evidence="2" key="1">
    <citation type="submission" date="2024-06" db="EMBL/GenBank/DDBJ databases">
        <authorList>
            <person name="Liu X."/>
            <person name="Lenzi L."/>
            <person name="Haldenby T S."/>
            <person name="Uol C."/>
        </authorList>
    </citation>
    <scope>NUCLEOTIDE SEQUENCE</scope>
</reference>
<comment type="caution">
    <text evidence="2">The sequence shown here is derived from an EMBL/GenBank/DDBJ whole genome shotgun (WGS) entry which is preliminary data.</text>
</comment>
<accession>A0AAV2TYV8</accession>
<gene>
    <name evidence="2" type="ORF">CDAUBV1_LOCUS15881</name>
</gene>
<protein>
    <submittedName>
        <fullName evidence="2">Uncharacterized protein</fullName>
    </submittedName>
</protein>
<evidence type="ECO:0000313" key="2">
    <source>
        <dbReference type="EMBL" id="CAL5140574.1"/>
    </source>
</evidence>
<evidence type="ECO:0000313" key="3">
    <source>
        <dbReference type="Proteomes" id="UP001497525"/>
    </source>
</evidence>
<dbReference type="PROSITE" id="PS51257">
    <property type="entry name" value="PROKAR_LIPOPROTEIN"/>
    <property type="match status" value="1"/>
</dbReference>